<evidence type="ECO:0008006" key="2">
    <source>
        <dbReference type="Google" id="ProtNLM"/>
    </source>
</evidence>
<dbReference type="EMBL" id="FLUQ01000002">
    <property type="protein sequence ID" value="SBW05395.1"/>
    <property type="molecule type" value="Genomic_DNA"/>
</dbReference>
<dbReference type="PANTHER" id="PTHR34986:SF1">
    <property type="entry name" value="PROTEIN YIAL"/>
    <property type="match status" value="1"/>
</dbReference>
<protein>
    <recommendedName>
        <fullName evidence="2">YhcH/YjgK/YiaL family protein</fullName>
    </recommendedName>
</protein>
<dbReference type="Pfam" id="PF04074">
    <property type="entry name" value="DUF386"/>
    <property type="match status" value="1"/>
</dbReference>
<organism evidence="1">
    <name type="scientific">uncultured delta proteobacterium</name>
    <dbReference type="NCBI Taxonomy" id="34034"/>
    <lineage>
        <taxon>Bacteria</taxon>
        <taxon>Deltaproteobacteria</taxon>
        <taxon>environmental samples</taxon>
    </lineage>
</organism>
<gene>
    <name evidence="1" type="ORF">KL86DPRO_20480</name>
</gene>
<dbReference type="GO" id="GO:0005829">
    <property type="term" value="C:cytosol"/>
    <property type="evidence" value="ECO:0007669"/>
    <property type="project" value="TreeGrafter"/>
</dbReference>
<dbReference type="AlphaFoldDB" id="A0A212K1L5"/>
<dbReference type="SUPFAM" id="SSF51197">
    <property type="entry name" value="Clavaminate synthase-like"/>
    <property type="match status" value="1"/>
</dbReference>
<sequence length="155" mass="17522">MIYGLLADWQRDKRYFPAVFDAAFAFLAANDAALLADGKHPVDGERLFASVESLRTQDEQMRRFEAHKKYLDIQLLLTGREKHRYAPSLDGMAITEDLLRERDLAFYTPPASHSDLILGPGHYAVYFPGEPHSPCCAATPGGEDIRKIVFKILWP</sequence>
<dbReference type="Gene3D" id="2.60.120.370">
    <property type="entry name" value="YhcH/YjgK/YiaL"/>
    <property type="match status" value="1"/>
</dbReference>
<accession>A0A212K1L5</accession>
<dbReference type="InterPro" id="IPR037012">
    <property type="entry name" value="NanQ/TabA/YiaL_sf"/>
</dbReference>
<name>A0A212K1L5_9DELT</name>
<dbReference type="NCBIfam" id="TIGR00022">
    <property type="entry name" value="YhcH/YjgK/YiaL family protein"/>
    <property type="match status" value="1"/>
</dbReference>
<dbReference type="PANTHER" id="PTHR34986">
    <property type="entry name" value="EVOLVED BETA-GALACTOSIDASE SUBUNIT BETA"/>
    <property type="match status" value="1"/>
</dbReference>
<dbReference type="InterPro" id="IPR004375">
    <property type="entry name" value="NanQ/TabA/YiaL"/>
</dbReference>
<proteinExistence type="predicted"/>
<reference evidence="1" key="1">
    <citation type="submission" date="2016-04" db="EMBL/GenBank/DDBJ databases">
        <authorList>
            <person name="Evans L.H."/>
            <person name="Alamgir A."/>
            <person name="Owens N."/>
            <person name="Weber N.D."/>
            <person name="Virtaneva K."/>
            <person name="Barbian K."/>
            <person name="Babar A."/>
            <person name="Rosenke K."/>
        </authorList>
    </citation>
    <scope>NUCLEOTIDE SEQUENCE</scope>
    <source>
        <strain evidence="1">86</strain>
    </source>
</reference>
<evidence type="ECO:0000313" key="1">
    <source>
        <dbReference type="EMBL" id="SBW05395.1"/>
    </source>
</evidence>